<protein>
    <recommendedName>
        <fullName evidence="4">Delta-60 repeat protein</fullName>
    </recommendedName>
</protein>
<dbReference type="EMBL" id="CP104694">
    <property type="protein sequence ID" value="UXI66776.1"/>
    <property type="molecule type" value="Genomic_DNA"/>
</dbReference>
<name>A0ABY6BDS9_9GAMM</name>
<dbReference type="Proteomes" id="UP001064632">
    <property type="component" value="Chromosome"/>
</dbReference>
<proteinExistence type="predicted"/>
<dbReference type="InterPro" id="IPR013431">
    <property type="entry name" value="Delta_60_rpt"/>
</dbReference>
<keyword evidence="3" id="KW-1185">Reference proteome</keyword>
<gene>
    <name evidence="2" type="ORF">N4264_18755</name>
</gene>
<evidence type="ECO:0000256" key="1">
    <source>
        <dbReference type="SAM" id="SignalP"/>
    </source>
</evidence>
<keyword evidence="1" id="KW-0732">Signal</keyword>
<feature type="signal peptide" evidence="1">
    <location>
        <begin position="1"/>
        <end position="18"/>
    </location>
</feature>
<organism evidence="2 3">
    <name type="scientific">Tahibacter amnicola</name>
    <dbReference type="NCBI Taxonomy" id="2976241"/>
    <lineage>
        <taxon>Bacteria</taxon>
        <taxon>Pseudomonadati</taxon>
        <taxon>Pseudomonadota</taxon>
        <taxon>Gammaproteobacteria</taxon>
        <taxon>Lysobacterales</taxon>
        <taxon>Rhodanobacteraceae</taxon>
        <taxon>Tahibacter</taxon>
    </lineage>
</organism>
<evidence type="ECO:0008006" key="4">
    <source>
        <dbReference type="Google" id="ProtNLM"/>
    </source>
</evidence>
<dbReference type="RefSeq" id="WP_261693756.1">
    <property type="nucleotide sequence ID" value="NZ_CP104694.1"/>
</dbReference>
<evidence type="ECO:0000313" key="3">
    <source>
        <dbReference type="Proteomes" id="UP001064632"/>
    </source>
</evidence>
<dbReference type="Pfam" id="PF17164">
    <property type="entry name" value="DUF5122"/>
    <property type="match status" value="2"/>
</dbReference>
<sequence>MKLTVALFALLSSAAVLAHDGPLDTRFGDAGLRHYGFQSVNGSGQRDEASVACVEANGRVTIAGLASDGHRIVTIRLLENGNYDTTFSDDGKATAMLPAASAVEPNGKLRMAPGACDNQGRMLIARTVPTDANGGEAIQIVRLNRATGDLDTTFGSGGIVTIDLDSFIGYAARRERPMVISVLSDGNVFVAGMAYPAQRDRGFALRLSATGTLLAGKLYDSDAATRSINAAVEAPDGSIWIAGDADIVGTSRIVPFCGSLQRSSLERVSTFSTPPAGSASYFGSGGQLVRPGVLAVAALRHEPDGYVPVLMVCRASGSNYLMMPHATVSGMPTPLQVDYGRQHLALLPGRRVLHGATAFVGTTPDVAVHLSLAYVGDTPAEDRIETPFGNNGSTAVVYRPTTAGCSADPAKIRLSTLTPWHGGVLLAGHVDAACETAAEDYVVGRIDTGYLFQDGFD</sequence>
<accession>A0ABY6BDS9</accession>
<feature type="chain" id="PRO_5045465302" description="Delta-60 repeat protein" evidence="1">
    <location>
        <begin position="19"/>
        <end position="457"/>
    </location>
</feature>
<evidence type="ECO:0000313" key="2">
    <source>
        <dbReference type="EMBL" id="UXI66776.1"/>
    </source>
</evidence>
<reference evidence="2" key="1">
    <citation type="submission" date="2022-09" db="EMBL/GenBank/DDBJ databases">
        <title>Tahibacter sp. nov., isolated from a fresh water.</title>
        <authorList>
            <person name="Baek J.H."/>
            <person name="Lee J.K."/>
            <person name="Kim J.M."/>
            <person name="Jeon C.O."/>
        </authorList>
    </citation>
    <scope>NUCLEOTIDE SEQUENCE</scope>
    <source>
        <strain evidence="2">W38</strain>
    </source>
</reference>
<dbReference type="Gene3D" id="2.80.10.50">
    <property type="match status" value="1"/>
</dbReference>